<dbReference type="PRINTS" id="PR00792">
    <property type="entry name" value="PEPSIN"/>
</dbReference>
<feature type="chain" id="PRO_5015532610" description="Peptidase A1 domain-containing protein" evidence="2">
    <location>
        <begin position="17"/>
        <end position="353"/>
    </location>
</feature>
<dbReference type="OrthoDB" id="15189at2759"/>
<proteinExistence type="inferred from homology"/>
<dbReference type="InterPro" id="IPR001461">
    <property type="entry name" value="Aspartic_peptidase_A1"/>
</dbReference>
<dbReference type="PROSITE" id="PS51767">
    <property type="entry name" value="PEPTIDASE_A1"/>
    <property type="match status" value="1"/>
</dbReference>
<name>A0A2T3YYD7_TRIA4</name>
<dbReference type="InterPro" id="IPR034164">
    <property type="entry name" value="Pepsin-like_dom"/>
</dbReference>
<dbReference type="EMBL" id="KZ679267">
    <property type="protein sequence ID" value="PTB37557.1"/>
    <property type="molecule type" value="Genomic_DNA"/>
</dbReference>
<protein>
    <recommendedName>
        <fullName evidence="3">Peptidase A1 domain-containing protein</fullName>
    </recommendedName>
</protein>
<dbReference type="InterPro" id="IPR021109">
    <property type="entry name" value="Peptidase_aspartic_dom_sf"/>
</dbReference>
<dbReference type="SUPFAM" id="SSF50630">
    <property type="entry name" value="Acid proteases"/>
    <property type="match status" value="1"/>
</dbReference>
<feature type="domain" description="Peptidase A1" evidence="3">
    <location>
        <begin position="41"/>
        <end position="349"/>
    </location>
</feature>
<dbReference type="Gene3D" id="2.40.70.10">
    <property type="entry name" value="Acid Proteases"/>
    <property type="match status" value="2"/>
</dbReference>
<keyword evidence="2" id="KW-0732">Signal</keyword>
<keyword evidence="5" id="KW-1185">Reference proteome</keyword>
<organism evidence="4 5">
    <name type="scientific">Trichoderma asperellum (strain ATCC 204424 / CBS 433.97 / NBRC 101777)</name>
    <dbReference type="NCBI Taxonomy" id="1042311"/>
    <lineage>
        <taxon>Eukaryota</taxon>
        <taxon>Fungi</taxon>
        <taxon>Dikarya</taxon>
        <taxon>Ascomycota</taxon>
        <taxon>Pezizomycotina</taxon>
        <taxon>Sordariomycetes</taxon>
        <taxon>Hypocreomycetidae</taxon>
        <taxon>Hypocreales</taxon>
        <taxon>Hypocreaceae</taxon>
        <taxon>Trichoderma</taxon>
    </lineage>
</organism>
<sequence length="353" mass="37509">MRALLLFPFALGLGCAATRTKDNGSSKPLLTIPLVFGEGFWFGNFTAGDAIDLSLLIDTGSSDIYVNPDLYKPSSESHTVNQTVSMSFITTKPDGCGEMILKSHVVTDKLIVGPYTATNQSIGTVMDIPQPNNDTITKFPGQGIIGLLGESADDSSFGGTPFFQHLCDEGQVDECRFGLGLETSGTGSLSLGGVDRSLLSGDMATAPIYGQQWIIQGGLPLDILDVGVQQSMFLDSGTSNIIGNRTMVKALFDKLGIQSFTRDAIGCDGTLFGYYPCDSPPHIGFQIGNSSQTFFIEPEAFKMEDNGNNNCTATITGGNIGAGGWLVGQSWFQGKYIDFDVTGSQVGVTNLHI</sequence>
<dbReference type="GO" id="GO:0006508">
    <property type="term" value="P:proteolysis"/>
    <property type="evidence" value="ECO:0007669"/>
    <property type="project" value="InterPro"/>
</dbReference>
<evidence type="ECO:0000256" key="1">
    <source>
        <dbReference type="ARBA" id="ARBA00007447"/>
    </source>
</evidence>
<evidence type="ECO:0000259" key="3">
    <source>
        <dbReference type="PROSITE" id="PS51767"/>
    </source>
</evidence>
<gene>
    <name evidence="4" type="ORF">M441DRAFT_49997</name>
</gene>
<evidence type="ECO:0000256" key="2">
    <source>
        <dbReference type="SAM" id="SignalP"/>
    </source>
</evidence>
<dbReference type="GO" id="GO:0004190">
    <property type="term" value="F:aspartic-type endopeptidase activity"/>
    <property type="evidence" value="ECO:0007669"/>
    <property type="project" value="InterPro"/>
</dbReference>
<reference evidence="4 5" key="1">
    <citation type="submission" date="2016-07" db="EMBL/GenBank/DDBJ databases">
        <title>Multiple horizontal gene transfer events from other fungi enriched the ability of initially mycotrophic Trichoderma (Ascomycota) to feed on dead plant biomass.</title>
        <authorList>
            <consortium name="DOE Joint Genome Institute"/>
            <person name="Aerts A."/>
            <person name="Atanasova L."/>
            <person name="Chenthamara K."/>
            <person name="Zhang J."/>
            <person name="Grujic M."/>
            <person name="Henrissat B."/>
            <person name="Kuo A."/>
            <person name="Salamov A."/>
            <person name="Lipzen A."/>
            <person name="Labutti K."/>
            <person name="Barry K."/>
            <person name="Miao Y."/>
            <person name="Rahimi M.J."/>
            <person name="Shen Q."/>
            <person name="Grigoriev I.V."/>
            <person name="Kubicek C.P."/>
            <person name="Druzhinina I.S."/>
        </authorList>
    </citation>
    <scope>NUCLEOTIDE SEQUENCE [LARGE SCALE GENOMIC DNA]</scope>
    <source>
        <strain evidence="4 5">CBS 433.97</strain>
    </source>
</reference>
<dbReference type="PANTHER" id="PTHR47966">
    <property type="entry name" value="BETA-SITE APP-CLEAVING ENZYME, ISOFORM A-RELATED"/>
    <property type="match status" value="1"/>
</dbReference>
<dbReference type="AlphaFoldDB" id="A0A2T3YYD7"/>
<dbReference type="CDD" id="cd05471">
    <property type="entry name" value="pepsin_like"/>
    <property type="match status" value="1"/>
</dbReference>
<accession>A0A2T3YYD7</accession>
<dbReference type="Pfam" id="PF00026">
    <property type="entry name" value="Asp"/>
    <property type="match status" value="1"/>
</dbReference>
<feature type="signal peptide" evidence="2">
    <location>
        <begin position="1"/>
        <end position="16"/>
    </location>
</feature>
<dbReference type="Proteomes" id="UP000240493">
    <property type="component" value="Unassembled WGS sequence"/>
</dbReference>
<evidence type="ECO:0000313" key="5">
    <source>
        <dbReference type="Proteomes" id="UP000240493"/>
    </source>
</evidence>
<dbReference type="InterPro" id="IPR033121">
    <property type="entry name" value="PEPTIDASE_A1"/>
</dbReference>
<dbReference type="PROSITE" id="PS51257">
    <property type="entry name" value="PROKAR_LIPOPROTEIN"/>
    <property type="match status" value="1"/>
</dbReference>
<dbReference type="STRING" id="1042311.A0A2T3YYD7"/>
<evidence type="ECO:0000313" key="4">
    <source>
        <dbReference type="EMBL" id="PTB37557.1"/>
    </source>
</evidence>
<dbReference type="PANTHER" id="PTHR47966:SF57">
    <property type="entry name" value="PEPTIDASE A1 DOMAIN-CONTAINING PROTEIN"/>
    <property type="match status" value="1"/>
</dbReference>
<comment type="similarity">
    <text evidence="1">Belongs to the peptidase A1 family.</text>
</comment>